<name>A0ABT1Y288_9FIRM</name>
<accession>A0ABT1Y288</accession>
<comment type="caution">
    <text evidence="3">The sequence shown here is derived from an EMBL/GenBank/DDBJ whole genome shotgun (WGS) entry which is preliminary data.</text>
</comment>
<dbReference type="GO" id="GO:0032259">
    <property type="term" value="P:methylation"/>
    <property type="evidence" value="ECO:0007669"/>
    <property type="project" value="UniProtKB-KW"/>
</dbReference>
<dbReference type="Proteomes" id="UP001524944">
    <property type="component" value="Unassembled WGS sequence"/>
</dbReference>
<dbReference type="InterPro" id="IPR029063">
    <property type="entry name" value="SAM-dependent_MTases_sf"/>
</dbReference>
<keyword evidence="1" id="KW-0808">Transferase</keyword>
<proteinExistence type="predicted"/>
<feature type="domain" description="Methyltransferase" evidence="2">
    <location>
        <begin position="40"/>
        <end position="135"/>
    </location>
</feature>
<dbReference type="Pfam" id="PF13649">
    <property type="entry name" value="Methyltransf_25"/>
    <property type="match status" value="1"/>
</dbReference>
<organism evidence="3 4">
    <name type="scientific">Dehalobacterium formicoaceticum</name>
    <dbReference type="NCBI Taxonomy" id="51515"/>
    <lineage>
        <taxon>Bacteria</taxon>
        <taxon>Bacillati</taxon>
        <taxon>Bacillota</taxon>
        <taxon>Clostridia</taxon>
        <taxon>Eubacteriales</taxon>
        <taxon>Peptococcaceae</taxon>
        <taxon>Dehalobacterium</taxon>
    </lineage>
</organism>
<dbReference type="PANTHER" id="PTHR43861">
    <property type="entry name" value="TRANS-ACONITATE 2-METHYLTRANSFERASE-RELATED"/>
    <property type="match status" value="1"/>
</dbReference>
<keyword evidence="4" id="KW-1185">Reference proteome</keyword>
<dbReference type="RefSeq" id="WP_089608678.1">
    <property type="nucleotide sequence ID" value="NZ_CP022121.1"/>
</dbReference>
<dbReference type="InterPro" id="IPR041698">
    <property type="entry name" value="Methyltransf_25"/>
</dbReference>
<evidence type="ECO:0000313" key="4">
    <source>
        <dbReference type="Proteomes" id="UP001524944"/>
    </source>
</evidence>
<sequence>MIYQSMAAVYDRLMGHVNYQDWVRGLEHQWQKLNIVPHQVLDVGCGTGNLLLPLVQGGYQVIGIDNSPEMLSVCQDRLFEKNLSSLLLEMDIEEIQLPKPVDSAICLCDTLNYLTDESALERGLKNIYHVLKPGGSFIFDLRTPHYYEDILADAEWMQKEEGLYLFWENDFSQNPLMNMELTFFIEEKNGLFRKYVEEHQQRCYPMEMMKELMEKMGFKLEAVVSNLWDRPLNLEQDERMYFICLKA</sequence>
<dbReference type="Gene3D" id="3.40.50.150">
    <property type="entry name" value="Vaccinia Virus protein VP39"/>
    <property type="match status" value="1"/>
</dbReference>
<dbReference type="Gene3D" id="2.20.25.110">
    <property type="entry name" value="S-adenosyl-L-methionine-dependent methyltransferases"/>
    <property type="match status" value="1"/>
</dbReference>
<evidence type="ECO:0000313" key="3">
    <source>
        <dbReference type="EMBL" id="MCR6544984.1"/>
    </source>
</evidence>
<reference evidence="3 4" key="1">
    <citation type="submission" date="2022-08" db="EMBL/GenBank/DDBJ databases">
        <title>Proteogenomics of the novel Dehalobacterium formicoaceticum strain EZ94 highlights a key role of methyltransferases during anaerobic dichloromethane degradation.</title>
        <authorList>
            <person name="Wasmund K."/>
        </authorList>
    </citation>
    <scope>NUCLEOTIDE SEQUENCE [LARGE SCALE GENOMIC DNA]</scope>
    <source>
        <strain evidence="3 4">EZ94</strain>
    </source>
</reference>
<dbReference type="GO" id="GO:0008168">
    <property type="term" value="F:methyltransferase activity"/>
    <property type="evidence" value="ECO:0007669"/>
    <property type="project" value="UniProtKB-KW"/>
</dbReference>
<keyword evidence="3" id="KW-0489">Methyltransferase</keyword>
<dbReference type="EMBL" id="JANPWE010000002">
    <property type="protein sequence ID" value="MCR6544984.1"/>
    <property type="molecule type" value="Genomic_DNA"/>
</dbReference>
<evidence type="ECO:0000259" key="2">
    <source>
        <dbReference type="Pfam" id="PF13649"/>
    </source>
</evidence>
<protein>
    <submittedName>
        <fullName evidence="3">Class I SAM-dependent methyltransferase</fullName>
    </submittedName>
</protein>
<dbReference type="SUPFAM" id="SSF53335">
    <property type="entry name" value="S-adenosyl-L-methionine-dependent methyltransferases"/>
    <property type="match status" value="1"/>
</dbReference>
<gene>
    <name evidence="3" type="ORF">NVS47_05535</name>
</gene>
<evidence type="ECO:0000256" key="1">
    <source>
        <dbReference type="ARBA" id="ARBA00022679"/>
    </source>
</evidence>
<dbReference type="CDD" id="cd02440">
    <property type="entry name" value="AdoMet_MTases"/>
    <property type="match status" value="1"/>
</dbReference>